<evidence type="ECO:0000256" key="4">
    <source>
        <dbReference type="ARBA" id="ARBA00022692"/>
    </source>
</evidence>
<protein>
    <submittedName>
        <fullName evidence="8">Chromate transporter</fullName>
    </submittedName>
</protein>
<organism evidence="8 9">
    <name type="scientific">Peptoniphilus koenoeneniae</name>
    <dbReference type="NCBI Taxonomy" id="507751"/>
    <lineage>
        <taxon>Bacteria</taxon>
        <taxon>Bacillati</taxon>
        <taxon>Bacillota</taxon>
        <taxon>Tissierellia</taxon>
        <taxon>Tissierellales</taxon>
        <taxon>Peptoniphilaceae</taxon>
        <taxon>Peptoniphilus</taxon>
    </lineage>
</organism>
<comment type="caution">
    <text evidence="8">The sequence shown here is derived from an EMBL/GenBank/DDBJ whole genome shotgun (WGS) entry which is preliminary data.</text>
</comment>
<dbReference type="PANTHER" id="PTHR43663:SF1">
    <property type="entry name" value="CHROMATE TRANSPORTER"/>
    <property type="match status" value="1"/>
</dbReference>
<keyword evidence="3" id="KW-1003">Cell membrane</keyword>
<dbReference type="PANTHER" id="PTHR43663">
    <property type="entry name" value="CHROMATE TRANSPORT PROTEIN-RELATED"/>
    <property type="match status" value="1"/>
</dbReference>
<evidence type="ECO:0000256" key="3">
    <source>
        <dbReference type="ARBA" id="ARBA00022475"/>
    </source>
</evidence>
<keyword evidence="6 7" id="KW-0472">Membrane</keyword>
<dbReference type="InterPro" id="IPR003370">
    <property type="entry name" value="Chromate_transpt"/>
</dbReference>
<dbReference type="EMBL" id="JAUSTN010000005">
    <property type="protein sequence ID" value="MDQ0275153.1"/>
    <property type="molecule type" value="Genomic_DNA"/>
</dbReference>
<reference evidence="8 9" key="1">
    <citation type="submission" date="2023-07" db="EMBL/GenBank/DDBJ databases">
        <title>Genomic Encyclopedia of Type Strains, Phase IV (KMG-IV): sequencing the most valuable type-strain genomes for metagenomic binning, comparative biology and taxonomic classification.</title>
        <authorList>
            <person name="Goeker M."/>
        </authorList>
    </citation>
    <scope>NUCLEOTIDE SEQUENCE [LARGE SCALE GENOMIC DNA]</scope>
    <source>
        <strain evidence="8 9">DSM 22616</strain>
    </source>
</reference>
<proteinExistence type="inferred from homology"/>
<gene>
    <name evidence="8" type="ORF">J2S72_001177</name>
</gene>
<feature type="transmembrane region" description="Helical" evidence="7">
    <location>
        <begin position="72"/>
        <end position="98"/>
    </location>
</feature>
<dbReference type="InterPro" id="IPR052518">
    <property type="entry name" value="CHR_Transporter"/>
</dbReference>
<evidence type="ECO:0000313" key="8">
    <source>
        <dbReference type="EMBL" id="MDQ0275153.1"/>
    </source>
</evidence>
<keyword evidence="5 7" id="KW-1133">Transmembrane helix</keyword>
<dbReference type="Proteomes" id="UP001236559">
    <property type="component" value="Unassembled WGS sequence"/>
</dbReference>
<comment type="similarity">
    <text evidence="2">Belongs to the chromate ion transporter (CHR) (TC 2.A.51) family.</text>
</comment>
<feature type="transmembrane region" description="Helical" evidence="7">
    <location>
        <begin position="12"/>
        <end position="31"/>
    </location>
</feature>
<evidence type="ECO:0000256" key="7">
    <source>
        <dbReference type="SAM" id="Phobius"/>
    </source>
</evidence>
<keyword evidence="9" id="KW-1185">Reference proteome</keyword>
<evidence type="ECO:0000256" key="1">
    <source>
        <dbReference type="ARBA" id="ARBA00004651"/>
    </source>
</evidence>
<dbReference type="RefSeq" id="WP_023055031.1">
    <property type="nucleotide sequence ID" value="NZ_JAUSTN010000005.1"/>
</dbReference>
<keyword evidence="4 7" id="KW-0812">Transmembrane</keyword>
<evidence type="ECO:0000256" key="5">
    <source>
        <dbReference type="ARBA" id="ARBA00022989"/>
    </source>
</evidence>
<sequence>MLIDLYLTFLKIGMMAFGGGYAVIPLIDEFVVEGNKWMNSKEFLDLISISQMTPGPIAINSATFVGQKVDGIIGSIVATLGVITPQFILMMILGYFLFSKNKKFVSLDRMLNGIKAGVVSLILITAINLFNQSVFKGAYSLENMVFPAAVTFILGLILYGKRTSLFKIIGISAALGIVLNLIIK</sequence>
<evidence type="ECO:0000313" key="9">
    <source>
        <dbReference type="Proteomes" id="UP001236559"/>
    </source>
</evidence>
<evidence type="ECO:0000256" key="2">
    <source>
        <dbReference type="ARBA" id="ARBA00005262"/>
    </source>
</evidence>
<comment type="subcellular location">
    <subcellularLocation>
        <location evidence="1">Cell membrane</location>
        <topology evidence="1">Multi-pass membrane protein</topology>
    </subcellularLocation>
</comment>
<evidence type="ECO:0000256" key="6">
    <source>
        <dbReference type="ARBA" id="ARBA00023136"/>
    </source>
</evidence>
<feature type="transmembrane region" description="Helical" evidence="7">
    <location>
        <begin position="110"/>
        <end position="131"/>
    </location>
</feature>
<dbReference type="Pfam" id="PF02417">
    <property type="entry name" value="Chromate_transp"/>
    <property type="match status" value="1"/>
</dbReference>
<feature type="transmembrane region" description="Helical" evidence="7">
    <location>
        <begin position="165"/>
        <end position="183"/>
    </location>
</feature>
<accession>A0ABU0AV92</accession>
<name>A0ABU0AV92_9FIRM</name>
<feature type="transmembrane region" description="Helical" evidence="7">
    <location>
        <begin position="137"/>
        <end position="158"/>
    </location>
</feature>